<protein>
    <submittedName>
        <fullName evidence="3">Pyruvate dehydrogenase E1 component subunit beta protein</fullName>
        <ecNumber evidence="3">1.2.4.1</ecNumber>
    </submittedName>
</protein>
<evidence type="ECO:0000256" key="2">
    <source>
        <dbReference type="ARBA" id="ARBA00023002"/>
    </source>
</evidence>
<reference evidence="3 4" key="1">
    <citation type="submission" date="2014-06" db="EMBL/GenBank/DDBJ databases">
        <authorList>
            <person name="Ngugi D.K."/>
            <person name="Blom J."/>
            <person name="Alam I."/>
            <person name="Rashid M."/>
            <person name="Baalawi W."/>
            <person name="Zhang G."/>
            <person name="Hikmawan T."/>
            <person name="Guan Y."/>
            <person name="Antunes A."/>
            <person name="Siam R."/>
            <person name="El-Dorry H."/>
            <person name="Bajic V."/>
            <person name="Stingl U."/>
        </authorList>
    </citation>
    <scope>NUCLEOTIDE SEQUENCE [LARGE SCALE GENOMIC DNA]</scope>
    <source>
        <strain evidence="3">SCGC AAA799-B03</strain>
    </source>
</reference>
<dbReference type="PROSITE" id="PS51257">
    <property type="entry name" value="PROKAR_LIPOPROTEIN"/>
    <property type="match status" value="1"/>
</dbReference>
<keyword evidence="3" id="KW-0670">Pyruvate</keyword>
<dbReference type="GO" id="GO:0009083">
    <property type="term" value="P:branched-chain amino acid catabolic process"/>
    <property type="evidence" value="ECO:0007669"/>
    <property type="project" value="TreeGrafter"/>
</dbReference>
<dbReference type="Gene3D" id="3.40.50.970">
    <property type="match status" value="1"/>
</dbReference>
<dbReference type="Proteomes" id="UP000029384">
    <property type="component" value="Unassembled WGS sequence"/>
</dbReference>
<gene>
    <name evidence="3" type="ORF">AAA799B03_00167</name>
</gene>
<evidence type="ECO:0000256" key="1">
    <source>
        <dbReference type="ARBA" id="ARBA00001964"/>
    </source>
</evidence>
<accession>A0A087S8U1</accession>
<dbReference type="GO" id="GO:0007584">
    <property type="term" value="P:response to nutrient"/>
    <property type="evidence" value="ECO:0007669"/>
    <property type="project" value="TreeGrafter"/>
</dbReference>
<dbReference type="Gene3D" id="3.40.50.920">
    <property type="match status" value="1"/>
</dbReference>
<keyword evidence="4" id="KW-1185">Reference proteome</keyword>
<dbReference type="AlphaFoldDB" id="A0A087S8U1"/>
<dbReference type="InterPro" id="IPR009014">
    <property type="entry name" value="Transketo_C/PFOR_II"/>
</dbReference>
<keyword evidence="2 3" id="KW-0560">Oxidoreductase</keyword>
<dbReference type="PANTHER" id="PTHR42980">
    <property type="entry name" value="2-OXOISOVALERATE DEHYDROGENASE SUBUNIT BETA-RELATED"/>
    <property type="match status" value="1"/>
</dbReference>
<comment type="cofactor">
    <cofactor evidence="1">
        <name>thiamine diphosphate</name>
        <dbReference type="ChEBI" id="CHEBI:58937"/>
    </cofactor>
</comment>
<organism evidence="3 4">
    <name type="scientific">Marine Group I thaumarchaeote SCGC AAA799-B03</name>
    <dbReference type="NCBI Taxonomy" id="1502289"/>
    <lineage>
        <taxon>Archaea</taxon>
        <taxon>Nitrososphaerota</taxon>
        <taxon>Marine Group I</taxon>
    </lineage>
</organism>
<comment type="caution">
    <text evidence="3">The sequence shown here is derived from an EMBL/GenBank/DDBJ whole genome shotgun (WGS) entry which is preliminary data.</text>
</comment>
<name>A0A087S8U1_9ARCH</name>
<evidence type="ECO:0000313" key="3">
    <source>
        <dbReference type="EMBL" id="KFM22145.1"/>
    </source>
</evidence>
<evidence type="ECO:0000313" key="4">
    <source>
        <dbReference type="Proteomes" id="UP000029384"/>
    </source>
</evidence>
<dbReference type="GO" id="GO:0004739">
    <property type="term" value="F:pyruvate dehydrogenase (acetyl-transferring) activity"/>
    <property type="evidence" value="ECO:0007669"/>
    <property type="project" value="UniProtKB-EC"/>
</dbReference>
<dbReference type="SUPFAM" id="SSF52922">
    <property type="entry name" value="TK C-terminal domain-like"/>
    <property type="match status" value="1"/>
</dbReference>
<dbReference type="EC" id="1.2.4.1" evidence="3"/>
<dbReference type="PANTHER" id="PTHR42980:SF1">
    <property type="entry name" value="2-OXOISOVALERATE DEHYDROGENASE SUBUNIT BETA, MITOCHONDRIAL"/>
    <property type="match status" value="1"/>
</dbReference>
<dbReference type="GO" id="GO:0044272">
    <property type="term" value="P:sulfur compound biosynthetic process"/>
    <property type="evidence" value="ECO:0007669"/>
    <property type="project" value="UniProtKB-ARBA"/>
</dbReference>
<dbReference type="SUPFAM" id="SSF52518">
    <property type="entry name" value="Thiamin diphosphate-binding fold (THDP-binding)"/>
    <property type="match status" value="1"/>
</dbReference>
<sequence>MKYIEFVNNIIKNEVSKHEKLVLFGQNIAAGSCLGGLTRGYPIPPNGKIINSTNSENSLCGFGFGMMMNGTSSVFFMKQLDFLLLSIDHLVNTFNIIRNHENTASFTVFPIVVDNGFQGPQSSFNSFGDFCSIARIDGYTITNSIDAEKIIQSKLVTSGFRIIAVSQRLFKEEIIEPEKLIYVNDNLDVFQYDEGNDVTVVCFNFSFPYGKKIVEKLKEKNFSCSLFNVNSPSLANWSKIISDVSKTKKLIVVDDSKSANLNCYHLISDVTEHVQLDKKIVLTRKIDDSKWLIPVDDQMEINFEEIVNNITNS</sequence>
<dbReference type="EMBL" id="JOTA01000003">
    <property type="protein sequence ID" value="KFM22145.1"/>
    <property type="molecule type" value="Genomic_DNA"/>
</dbReference>
<dbReference type="InterPro" id="IPR029061">
    <property type="entry name" value="THDP-binding"/>
</dbReference>
<proteinExistence type="predicted"/>